<dbReference type="InterPro" id="IPR025543">
    <property type="entry name" value="Dodecin-like"/>
</dbReference>
<dbReference type="AlphaFoldDB" id="A0A8K0V1Y5"/>
<organism evidence="5 6">
    <name type="scientific">Tenebrionibacter intestinalis</name>
    <dbReference type="NCBI Taxonomy" id="2799638"/>
    <lineage>
        <taxon>Bacteria</taxon>
        <taxon>Pseudomonadati</taxon>
        <taxon>Pseudomonadota</taxon>
        <taxon>Gammaproteobacteria</taxon>
        <taxon>Enterobacterales</taxon>
        <taxon>Enterobacteriaceae</taxon>
        <taxon>Tenebrionibacter/Tenebrionicola group</taxon>
        <taxon>Tenebrionibacter</taxon>
    </lineage>
</organism>
<dbReference type="PANTHER" id="PTHR34156:SF11">
    <property type="entry name" value="LIPOPROTEIN BSMA"/>
    <property type="match status" value="1"/>
</dbReference>
<name>A0A8K0V1Y5_9ENTR</name>
<keyword evidence="1 3" id="KW-0732">Signal</keyword>
<dbReference type="Pfam" id="PF07338">
    <property type="entry name" value="YdgH_BhsA-like"/>
    <property type="match status" value="1"/>
</dbReference>
<dbReference type="Gene3D" id="3.30.1660.10">
    <property type="entry name" value="Flavin-binding protein dodecin"/>
    <property type="match status" value="1"/>
</dbReference>
<dbReference type="InterPro" id="IPR036275">
    <property type="entry name" value="YdgH-like_sf"/>
</dbReference>
<dbReference type="Proteomes" id="UP000659047">
    <property type="component" value="Unassembled WGS sequence"/>
</dbReference>
<feature type="domain" description="YdgH/BhsA/McbA-like" evidence="4">
    <location>
        <begin position="47"/>
        <end position="102"/>
    </location>
</feature>
<dbReference type="SUPFAM" id="SSF159871">
    <property type="entry name" value="YdgH-like"/>
    <property type="match status" value="1"/>
</dbReference>
<accession>A0A8K0V1Y5</accession>
<dbReference type="NCBIfam" id="NF011433">
    <property type="entry name" value="PRK14864.1"/>
    <property type="match status" value="1"/>
</dbReference>
<dbReference type="PANTHER" id="PTHR34156">
    <property type="entry name" value="OUTER MEMBRANE PROTEIN-RELATED-RELATED"/>
    <property type="match status" value="1"/>
</dbReference>
<dbReference type="InterPro" id="IPR010854">
    <property type="entry name" value="YdgH/BhsA/McbA-like_dom"/>
</dbReference>
<keyword evidence="6" id="KW-1185">Reference proteome</keyword>
<dbReference type="RefSeq" id="WP_238714187.1">
    <property type="nucleotide sequence ID" value="NZ_JAEPBH010000029.1"/>
</dbReference>
<protein>
    <submittedName>
        <fullName evidence="5">Biofilm peroxide resistance protein BsmA</fullName>
    </submittedName>
</protein>
<dbReference type="EMBL" id="JAEPBH010000029">
    <property type="protein sequence ID" value="MBK4715974.1"/>
    <property type="molecule type" value="Genomic_DNA"/>
</dbReference>
<feature type="region of interest" description="Disordered" evidence="2">
    <location>
        <begin position="25"/>
        <end position="45"/>
    </location>
</feature>
<feature type="signal peptide" evidence="3">
    <location>
        <begin position="1"/>
        <end position="31"/>
    </location>
</feature>
<feature type="chain" id="PRO_5035423460" evidence="3">
    <location>
        <begin position="32"/>
        <end position="102"/>
    </location>
</feature>
<gene>
    <name evidence="5" type="primary">bsmA</name>
    <name evidence="5" type="ORF">JJB97_11690</name>
</gene>
<comment type="caution">
    <text evidence="5">The sequence shown here is derived from an EMBL/GenBank/DDBJ whole genome shotgun (WGS) entry which is preliminary data.</text>
</comment>
<dbReference type="PROSITE" id="PS51257">
    <property type="entry name" value="PROKAR_LIPOPROTEIN"/>
    <property type="match status" value="1"/>
</dbReference>
<evidence type="ECO:0000256" key="1">
    <source>
        <dbReference type="ARBA" id="ARBA00022729"/>
    </source>
</evidence>
<dbReference type="InterPro" id="IPR051096">
    <property type="entry name" value="BhsA/McbA_stress_biofilm_assoc"/>
</dbReference>
<evidence type="ECO:0000313" key="5">
    <source>
        <dbReference type="EMBL" id="MBK4715974.1"/>
    </source>
</evidence>
<sequence>MKLRWLPLSALMLPLLTACSALQSAPQPAPAASGAPQEVQRSQTQGLKKIGTVSAIARGAPSDGEAAIRAKATAAQASYYLIVVNDETVVPGQWYTQAILYR</sequence>
<evidence type="ECO:0000259" key="4">
    <source>
        <dbReference type="Pfam" id="PF07338"/>
    </source>
</evidence>
<feature type="compositionally biased region" description="Low complexity" evidence="2">
    <location>
        <begin position="25"/>
        <end position="37"/>
    </location>
</feature>
<reference evidence="5" key="1">
    <citation type="submission" date="2021-01" db="EMBL/GenBank/DDBJ databases">
        <title>Intestinitalea alba gen. nov., sp. nov., a novel genus of the family Enterobacteriaceae, isolated from the gut of the plastic-eating mealworm Tenebrio molitor L.</title>
        <authorList>
            <person name="Yang Y."/>
        </authorList>
    </citation>
    <scope>NUCLEOTIDE SEQUENCE</scope>
    <source>
        <strain evidence="5">BIT-L3</strain>
    </source>
</reference>
<evidence type="ECO:0000256" key="3">
    <source>
        <dbReference type="SAM" id="SignalP"/>
    </source>
</evidence>
<proteinExistence type="predicted"/>
<evidence type="ECO:0000313" key="6">
    <source>
        <dbReference type="Proteomes" id="UP000659047"/>
    </source>
</evidence>
<evidence type="ECO:0000256" key="2">
    <source>
        <dbReference type="SAM" id="MobiDB-lite"/>
    </source>
</evidence>